<evidence type="ECO:0000256" key="1">
    <source>
        <dbReference type="SAM" id="SignalP"/>
    </source>
</evidence>
<dbReference type="EMBL" id="JRES01000390">
    <property type="protein sequence ID" value="KNC31717.1"/>
    <property type="molecule type" value="Genomic_DNA"/>
</dbReference>
<evidence type="ECO:0000313" key="3">
    <source>
        <dbReference type="Proteomes" id="UP000037069"/>
    </source>
</evidence>
<feature type="signal peptide" evidence="1">
    <location>
        <begin position="1"/>
        <end position="16"/>
    </location>
</feature>
<protein>
    <submittedName>
        <fullName evidence="2">Uncharacterized protein</fullName>
    </submittedName>
</protein>
<sequence length="170" mass="19796">MASGFIILHLISHALTVYKYEIVVQDEELVKPCNNENTTFPGIYFDTSKLKFEILEDGLLSFLGTLEITNGFPENTILEVSLDFYKKHRGLWDYSIYNFQRPDLCEAMFDPTELWYKYTSSIPIEQRKCPLYNGDNVSVTNHFASTKQNVYDHKDQILRQKSSVLEVINH</sequence>
<dbReference type="OrthoDB" id="7975395at2759"/>
<reference evidence="2 3" key="1">
    <citation type="journal article" date="2015" name="Nat. Commun.">
        <title>Lucilia cuprina genome unlocks parasitic fly biology to underpin future interventions.</title>
        <authorList>
            <person name="Anstead C.A."/>
            <person name="Korhonen P.K."/>
            <person name="Young N.D."/>
            <person name="Hall R.S."/>
            <person name="Jex A.R."/>
            <person name="Murali S.C."/>
            <person name="Hughes D.S."/>
            <person name="Lee S.F."/>
            <person name="Perry T."/>
            <person name="Stroehlein A.J."/>
            <person name="Ansell B.R."/>
            <person name="Breugelmans B."/>
            <person name="Hofmann A."/>
            <person name="Qu J."/>
            <person name="Dugan S."/>
            <person name="Lee S.L."/>
            <person name="Chao H."/>
            <person name="Dinh H."/>
            <person name="Han Y."/>
            <person name="Doddapaneni H.V."/>
            <person name="Worley K.C."/>
            <person name="Muzny D.M."/>
            <person name="Ioannidis P."/>
            <person name="Waterhouse R.M."/>
            <person name="Zdobnov E.M."/>
            <person name="James P.J."/>
            <person name="Bagnall N.H."/>
            <person name="Kotze A.C."/>
            <person name="Gibbs R.A."/>
            <person name="Richards S."/>
            <person name="Batterham P."/>
            <person name="Gasser R.B."/>
        </authorList>
    </citation>
    <scope>NUCLEOTIDE SEQUENCE [LARGE SCALE GENOMIC DNA]</scope>
    <source>
        <strain evidence="2 3">LS</strain>
        <tissue evidence="2">Full body</tissue>
    </source>
</reference>
<gene>
    <name evidence="2" type="ORF">FF38_07051</name>
</gene>
<feature type="chain" id="PRO_5005536408" evidence="1">
    <location>
        <begin position="17"/>
        <end position="170"/>
    </location>
</feature>
<dbReference type="Proteomes" id="UP000037069">
    <property type="component" value="Unassembled WGS sequence"/>
</dbReference>
<comment type="caution">
    <text evidence="2">The sequence shown here is derived from an EMBL/GenBank/DDBJ whole genome shotgun (WGS) entry which is preliminary data.</text>
</comment>
<dbReference type="AlphaFoldDB" id="A0A0L0CHM2"/>
<keyword evidence="3" id="KW-1185">Reference proteome</keyword>
<proteinExistence type="predicted"/>
<keyword evidence="1" id="KW-0732">Signal</keyword>
<accession>A0A0L0CHM2</accession>
<evidence type="ECO:0000313" key="2">
    <source>
        <dbReference type="EMBL" id="KNC31717.1"/>
    </source>
</evidence>
<organism evidence="2 3">
    <name type="scientific">Lucilia cuprina</name>
    <name type="common">Green bottle fly</name>
    <name type="synonym">Australian sheep blowfly</name>
    <dbReference type="NCBI Taxonomy" id="7375"/>
    <lineage>
        <taxon>Eukaryota</taxon>
        <taxon>Metazoa</taxon>
        <taxon>Ecdysozoa</taxon>
        <taxon>Arthropoda</taxon>
        <taxon>Hexapoda</taxon>
        <taxon>Insecta</taxon>
        <taxon>Pterygota</taxon>
        <taxon>Neoptera</taxon>
        <taxon>Endopterygota</taxon>
        <taxon>Diptera</taxon>
        <taxon>Brachycera</taxon>
        <taxon>Muscomorpha</taxon>
        <taxon>Oestroidea</taxon>
        <taxon>Calliphoridae</taxon>
        <taxon>Luciliinae</taxon>
        <taxon>Lucilia</taxon>
    </lineage>
</organism>
<name>A0A0L0CHM2_LUCCU</name>